<dbReference type="EMBL" id="WHNZ01000017">
    <property type="protein sequence ID" value="NOV00068.1"/>
    <property type="molecule type" value="Genomic_DNA"/>
</dbReference>
<dbReference type="RefSeq" id="WP_171682946.1">
    <property type="nucleotide sequence ID" value="NZ_WHNZ01000017.1"/>
</dbReference>
<evidence type="ECO:0000313" key="1">
    <source>
        <dbReference type="EMBL" id="NOV00068.1"/>
    </source>
</evidence>
<comment type="caution">
    <text evidence="1">The sequence shown here is derived from an EMBL/GenBank/DDBJ whole genome shotgun (WGS) entry which is preliminary data.</text>
</comment>
<evidence type="ECO:0000313" key="2">
    <source>
        <dbReference type="Proteomes" id="UP000618579"/>
    </source>
</evidence>
<dbReference type="Proteomes" id="UP000618579">
    <property type="component" value="Unassembled WGS sequence"/>
</dbReference>
<accession>A0ABX1ZKN6</accession>
<reference evidence="1 2" key="1">
    <citation type="submission" date="2019-10" db="EMBL/GenBank/DDBJ databases">
        <title>Description of Paenibacillus pedi sp. nov.</title>
        <authorList>
            <person name="Carlier A."/>
            <person name="Qi S."/>
        </authorList>
    </citation>
    <scope>NUCLEOTIDE SEQUENCE [LARGE SCALE GENOMIC DNA]</scope>
    <source>
        <strain evidence="1 2">LMG 31457</strain>
    </source>
</reference>
<gene>
    <name evidence="1" type="ORF">GC097_08570</name>
</gene>
<organism evidence="1 2">
    <name type="scientific">Paenibacillus planticolens</name>
    <dbReference type="NCBI Taxonomy" id="2654976"/>
    <lineage>
        <taxon>Bacteria</taxon>
        <taxon>Bacillati</taxon>
        <taxon>Bacillota</taxon>
        <taxon>Bacilli</taxon>
        <taxon>Bacillales</taxon>
        <taxon>Paenibacillaceae</taxon>
        <taxon>Paenibacillus</taxon>
    </lineage>
</organism>
<proteinExistence type="predicted"/>
<name>A0ABX1ZKN6_9BACL</name>
<keyword evidence="2" id="KW-1185">Reference proteome</keyword>
<protein>
    <submittedName>
        <fullName evidence="1">Uncharacterized protein</fullName>
    </submittedName>
</protein>
<sequence>MNETLMETFKRYYTDYRGSANMDQSFTDAYQAVAYHVIAQTDYFAQGGNLEAIQNMIREYKEISLSVAPSNDALKERFEQELVEDMLNRGHS</sequence>